<organism evidence="1 2">
    <name type="scientific">Paspalum notatum var. saurae</name>
    <dbReference type="NCBI Taxonomy" id="547442"/>
    <lineage>
        <taxon>Eukaryota</taxon>
        <taxon>Viridiplantae</taxon>
        <taxon>Streptophyta</taxon>
        <taxon>Embryophyta</taxon>
        <taxon>Tracheophyta</taxon>
        <taxon>Spermatophyta</taxon>
        <taxon>Magnoliopsida</taxon>
        <taxon>Liliopsida</taxon>
        <taxon>Poales</taxon>
        <taxon>Poaceae</taxon>
        <taxon>PACMAD clade</taxon>
        <taxon>Panicoideae</taxon>
        <taxon>Andropogonodae</taxon>
        <taxon>Paspaleae</taxon>
        <taxon>Paspalinae</taxon>
        <taxon>Paspalum</taxon>
    </lineage>
</organism>
<sequence length="87" mass="9210">MSTTTTDCCCLFIGEARGLGLKRQFFHMKELDGVAAQPGRPGSVGQWRAAEHVRGAGDGAALGDHGGGRERGEAARAWCEARSSKIH</sequence>
<keyword evidence="2" id="KW-1185">Reference proteome</keyword>
<name>A0AAQ3X9L6_PASNO</name>
<evidence type="ECO:0000313" key="2">
    <source>
        <dbReference type="Proteomes" id="UP001341281"/>
    </source>
</evidence>
<evidence type="ECO:0000313" key="1">
    <source>
        <dbReference type="EMBL" id="WVZ90175.1"/>
    </source>
</evidence>
<reference evidence="1 2" key="1">
    <citation type="submission" date="2024-02" db="EMBL/GenBank/DDBJ databases">
        <title>High-quality chromosome-scale genome assembly of Pensacola bahiagrass (Paspalum notatum Flugge var. saurae).</title>
        <authorList>
            <person name="Vega J.M."/>
            <person name="Podio M."/>
            <person name="Orjuela J."/>
            <person name="Siena L.A."/>
            <person name="Pessino S.C."/>
            <person name="Combes M.C."/>
            <person name="Mariac C."/>
            <person name="Albertini E."/>
            <person name="Pupilli F."/>
            <person name="Ortiz J.P.A."/>
            <person name="Leblanc O."/>
        </authorList>
    </citation>
    <scope>NUCLEOTIDE SEQUENCE [LARGE SCALE GENOMIC DNA]</scope>
    <source>
        <strain evidence="1">R1</strain>
        <tissue evidence="1">Leaf</tissue>
    </source>
</reference>
<gene>
    <name evidence="1" type="ORF">U9M48_036502</name>
</gene>
<protein>
    <submittedName>
        <fullName evidence="1">Uncharacterized protein</fullName>
    </submittedName>
</protein>
<proteinExistence type="predicted"/>
<accession>A0AAQ3X9L6</accession>
<dbReference type="AlphaFoldDB" id="A0AAQ3X9L6"/>
<dbReference type="EMBL" id="CP144752">
    <property type="protein sequence ID" value="WVZ90175.1"/>
    <property type="molecule type" value="Genomic_DNA"/>
</dbReference>
<dbReference type="Proteomes" id="UP001341281">
    <property type="component" value="Chromosome 08"/>
</dbReference>